<name>A0ABQ9IF16_9NEOP</name>
<protein>
    <submittedName>
        <fullName evidence="1">Uncharacterized protein</fullName>
    </submittedName>
</protein>
<comment type="caution">
    <text evidence="1">The sequence shown here is derived from an EMBL/GenBank/DDBJ whole genome shotgun (WGS) entry which is preliminary data.</text>
</comment>
<evidence type="ECO:0000313" key="2">
    <source>
        <dbReference type="Proteomes" id="UP001159363"/>
    </source>
</evidence>
<evidence type="ECO:0000313" key="1">
    <source>
        <dbReference type="EMBL" id="KAJ8895247.1"/>
    </source>
</evidence>
<sequence length="98" mass="11376">MKENRLEIYVNGIQNIFTLRFLDSSSLRVQGVKWHNFFKASSISINLLGFYVLIPIKTKVRNRTNPEPGLILSLTNSRLRIYLLVSKKQSQHIQPNGY</sequence>
<proteinExistence type="predicted"/>
<accession>A0ABQ9IF16</accession>
<gene>
    <name evidence="1" type="ORF">PR048_000572</name>
</gene>
<dbReference type="EMBL" id="JARBHB010000001">
    <property type="protein sequence ID" value="KAJ8895247.1"/>
    <property type="molecule type" value="Genomic_DNA"/>
</dbReference>
<reference evidence="1 2" key="1">
    <citation type="submission" date="2023-02" db="EMBL/GenBank/DDBJ databases">
        <title>LHISI_Scaffold_Assembly.</title>
        <authorList>
            <person name="Stuart O.P."/>
            <person name="Cleave R."/>
            <person name="Magrath M.J.L."/>
            <person name="Mikheyev A.S."/>
        </authorList>
    </citation>
    <scope>NUCLEOTIDE SEQUENCE [LARGE SCALE GENOMIC DNA]</scope>
    <source>
        <strain evidence="1">Daus_M_001</strain>
        <tissue evidence="1">Leg muscle</tissue>
    </source>
</reference>
<feature type="non-terminal residue" evidence="1">
    <location>
        <position position="98"/>
    </location>
</feature>
<organism evidence="1 2">
    <name type="scientific">Dryococelus australis</name>
    <dbReference type="NCBI Taxonomy" id="614101"/>
    <lineage>
        <taxon>Eukaryota</taxon>
        <taxon>Metazoa</taxon>
        <taxon>Ecdysozoa</taxon>
        <taxon>Arthropoda</taxon>
        <taxon>Hexapoda</taxon>
        <taxon>Insecta</taxon>
        <taxon>Pterygota</taxon>
        <taxon>Neoptera</taxon>
        <taxon>Polyneoptera</taxon>
        <taxon>Phasmatodea</taxon>
        <taxon>Verophasmatodea</taxon>
        <taxon>Anareolatae</taxon>
        <taxon>Phasmatidae</taxon>
        <taxon>Eurycanthinae</taxon>
        <taxon>Dryococelus</taxon>
    </lineage>
</organism>
<dbReference type="Proteomes" id="UP001159363">
    <property type="component" value="Chromosome 1"/>
</dbReference>
<keyword evidence="2" id="KW-1185">Reference proteome</keyword>